<dbReference type="RefSeq" id="WP_283768532.1">
    <property type="nucleotide sequence ID" value="NZ_JAQOSO010000101.1"/>
</dbReference>
<gene>
    <name evidence="3" type="ORF">PMG25_19355</name>
</gene>
<name>A0ABT7BAP3_9CYAN</name>
<evidence type="ECO:0000256" key="1">
    <source>
        <dbReference type="SAM" id="MobiDB-lite"/>
    </source>
</evidence>
<dbReference type="InterPro" id="IPR010004">
    <property type="entry name" value="Uncharacterised_Ycf66"/>
</dbReference>
<keyword evidence="2" id="KW-0812">Transmembrane</keyword>
<feature type="compositionally biased region" description="Low complexity" evidence="1">
    <location>
        <begin position="170"/>
        <end position="193"/>
    </location>
</feature>
<feature type="compositionally biased region" description="Basic and acidic residues" evidence="1">
    <location>
        <begin position="252"/>
        <end position="264"/>
    </location>
</feature>
<evidence type="ECO:0000313" key="3">
    <source>
        <dbReference type="EMBL" id="MDJ1176244.1"/>
    </source>
</evidence>
<evidence type="ECO:0000256" key="2">
    <source>
        <dbReference type="SAM" id="Phobius"/>
    </source>
</evidence>
<keyword evidence="2" id="KW-0472">Membrane</keyword>
<keyword evidence="4" id="KW-1185">Reference proteome</keyword>
<feature type="compositionally biased region" description="Basic and acidic residues" evidence="1">
    <location>
        <begin position="117"/>
        <end position="159"/>
    </location>
</feature>
<organism evidence="3 4">
    <name type="scientific">Roseofilum capinflatum BLCC-M114</name>
    <dbReference type="NCBI Taxonomy" id="3022440"/>
    <lineage>
        <taxon>Bacteria</taxon>
        <taxon>Bacillati</taxon>
        <taxon>Cyanobacteriota</taxon>
        <taxon>Cyanophyceae</taxon>
        <taxon>Desertifilales</taxon>
        <taxon>Desertifilaceae</taxon>
        <taxon>Roseofilum</taxon>
        <taxon>Roseofilum capinflatum</taxon>
    </lineage>
</organism>
<protein>
    <submittedName>
        <fullName evidence="3">Ycf66 family protein</fullName>
    </submittedName>
</protein>
<sequence>MVNIGLNPGAMLGVVLFGAGAGLYFLRSVRPELARDHDIFFMAVAVLSGGILFFQGWRLDPILTFGQFLLTGSAIFFAVESIRLRGLATSRAKQNTPIVDEDRPVSRAYTYDGYDNYDPRLDQLEPEEEPRPRRMIGTKEDRYGQGDRYEDRYEEDYPRRSSSSRRRSSSRPSATSSSSGRRSSRRPASTTSRGSEDWETSSYRSMGYEDPYGPMDDDDRSYGRSPESRESRPPSEPPRRPRPPESDNAGYGDRREPEPPREDYVDFEPLDDLSSDRPNDQPGNFDY</sequence>
<dbReference type="Proteomes" id="UP001235849">
    <property type="component" value="Unassembled WGS sequence"/>
</dbReference>
<keyword evidence="2" id="KW-1133">Transmembrane helix</keyword>
<feature type="compositionally biased region" description="Basic and acidic residues" evidence="1">
    <location>
        <begin position="220"/>
        <end position="245"/>
    </location>
</feature>
<feature type="transmembrane region" description="Helical" evidence="2">
    <location>
        <begin position="6"/>
        <end position="26"/>
    </location>
</feature>
<accession>A0ABT7BAP3</accession>
<evidence type="ECO:0000313" key="4">
    <source>
        <dbReference type="Proteomes" id="UP001235849"/>
    </source>
</evidence>
<feature type="transmembrane region" description="Helical" evidence="2">
    <location>
        <begin position="62"/>
        <end position="82"/>
    </location>
</feature>
<comment type="caution">
    <text evidence="3">The sequence shown here is derived from an EMBL/GenBank/DDBJ whole genome shotgun (WGS) entry which is preliminary data.</text>
</comment>
<dbReference type="Pfam" id="PF07444">
    <property type="entry name" value="Ycf66_N"/>
    <property type="match status" value="1"/>
</dbReference>
<proteinExistence type="predicted"/>
<feature type="region of interest" description="Disordered" evidence="1">
    <location>
        <begin position="109"/>
        <end position="287"/>
    </location>
</feature>
<feature type="transmembrane region" description="Helical" evidence="2">
    <location>
        <begin position="38"/>
        <end position="56"/>
    </location>
</feature>
<reference evidence="3 4" key="1">
    <citation type="submission" date="2023-01" db="EMBL/GenBank/DDBJ databases">
        <title>Novel diversity within Roseofilum (Cyanobacteria; Desertifilaceae) from marine benthic mats with descriptions of four novel species.</title>
        <authorList>
            <person name="Wang Y."/>
            <person name="Berthold D.E."/>
            <person name="Hu J."/>
            <person name="Lefler F.W."/>
            <person name="Laughinghouse H.D. IV."/>
        </authorList>
    </citation>
    <scope>NUCLEOTIDE SEQUENCE [LARGE SCALE GENOMIC DNA]</scope>
    <source>
        <strain evidence="3 4">BLCC-M114</strain>
    </source>
</reference>
<dbReference type="EMBL" id="JAQOSO010000101">
    <property type="protein sequence ID" value="MDJ1176244.1"/>
    <property type="molecule type" value="Genomic_DNA"/>
</dbReference>